<dbReference type="EMBL" id="JASSZA010000019">
    <property type="protein sequence ID" value="KAK2086760.1"/>
    <property type="molecule type" value="Genomic_DNA"/>
</dbReference>
<feature type="compositionally biased region" description="Low complexity" evidence="2">
    <location>
        <begin position="52"/>
        <end position="65"/>
    </location>
</feature>
<dbReference type="PROSITE" id="PS50001">
    <property type="entry name" value="SH2"/>
    <property type="match status" value="1"/>
</dbReference>
<dbReference type="PRINTS" id="PR00401">
    <property type="entry name" value="SH2DOMAIN"/>
</dbReference>
<dbReference type="Gene3D" id="3.30.505.10">
    <property type="entry name" value="SH2 domain"/>
    <property type="match status" value="1"/>
</dbReference>
<name>A0ABQ9TQG1_SAGOE</name>
<evidence type="ECO:0000256" key="1">
    <source>
        <dbReference type="PROSITE-ProRule" id="PRU00191"/>
    </source>
</evidence>
<comment type="caution">
    <text evidence="4">The sequence shown here is derived from an EMBL/GenBank/DDBJ whole genome shotgun (WGS) entry which is preliminary data.</text>
</comment>
<evidence type="ECO:0000313" key="5">
    <source>
        <dbReference type="Proteomes" id="UP001266305"/>
    </source>
</evidence>
<dbReference type="SMART" id="SM00252">
    <property type="entry name" value="SH2"/>
    <property type="match status" value="1"/>
</dbReference>
<reference evidence="4 5" key="1">
    <citation type="submission" date="2023-05" db="EMBL/GenBank/DDBJ databases">
        <title>B98-5 Cell Line De Novo Hybrid Assembly: An Optical Mapping Approach.</title>
        <authorList>
            <person name="Kananen K."/>
            <person name="Auerbach J.A."/>
            <person name="Kautto E."/>
            <person name="Blachly J.S."/>
        </authorList>
    </citation>
    <scope>NUCLEOTIDE SEQUENCE [LARGE SCALE GENOMIC DNA]</scope>
    <source>
        <strain evidence="4">B95-8</strain>
        <tissue evidence="4">Cell line</tissue>
    </source>
</reference>
<feature type="compositionally biased region" description="Basic and acidic residues" evidence="2">
    <location>
        <begin position="110"/>
        <end position="120"/>
    </location>
</feature>
<accession>A0ABQ9TQG1</accession>
<organism evidence="4 5">
    <name type="scientific">Saguinus oedipus</name>
    <name type="common">Cotton-top tamarin</name>
    <name type="synonym">Oedipomidas oedipus</name>
    <dbReference type="NCBI Taxonomy" id="9490"/>
    <lineage>
        <taxon>Eukaryota</taxon>
        <taxon>Metazoa</taxon>
        <taxon>Chordata</taxon>
        <taxon>Craniata</taxon>
        <taxon>Vertebrata</taxon>
        <taxon>Euteleostomi</taxon>
        <taxon>Mammalia</taxon>
        <taxon>Eutheria</taxon>
        <taxon>Euarchontoglires</taxon>
        <taxon>Primates</taxon>
        <taxon>Haplorrhini</taxon>
        <taxon>Platyrrhini</taxon>
        <taxon>Cebidae</taxon>
        <taxon>Callitrichinae</taxon>
        <taxon>Saguinus</taxon>
    </lineage>
</organism>
<dbReference type="InterPro" id="IPR051235">
    <property type="entry name" value="CEP152/SHC-Transforming"/>
</dbReference>
<feature type="compositionally biased region" description="Basic and acidic residues" evidence="2">
    <location>
        <begin position="142"/>
        <end position="156"/>
    </location>
</feature>
<evidence type="ECO:0000313" key="4">
    <source>
        <dbReference type="EMBL" id="KAK2086760.1"/>
    </source>
</evidence>
<keyword evidence="5" id="KW-1185">Reference proteome</keyword>
<sequence>MWWGREGRENRGGAAAASPTAPATLCPTPVPGWGTDGAAWGAPGGTPSRLQALAPSRPLCPSLLSPAPPGDGYVQADARGPPYPGEHLYVNTQGLDAPEPEDTVPLQSKDSPKKDLFDMRPRRRPPALWGELNMQSGQARRSGREDSGDQEPDKCRATQPQGDQGRVWVRYAVGHGGLPGNPFLPVLSSRQEQLPGPLRGPCPPSAAVPGLQDSPGNPLLSALVLAGAAARTPTQPLPAQRCCPWPTGPFEDALKLHECSVATGTAASLPLEDQWPSPPTRRAPVAPTEEQLRQEPWYHGRMSRRAAERLLRADGDFLVRDSVTNPGQYVLTGMHAGRPKHLLLVDPEGAVMGTAGGSAGI</sequence>
<dbReference type="SUPFAM" id="SSF55550">
    <property type="entry name" value="SH2 domain"/>
    <property type="match status" value="1"/>
</dbReference>
<keyword evidence="1" id="KW-0727">SH2 domain</keyword>
<dbReference type="Pfam" id="PF00017">
    <property type="entry name" value="SH2"/>
    <property type="match status" value="1"/>
</dbReference>
<evidence type="ECO:0000259" key="3">
    <source>
        <dbReference type="PROSITE" id="PS50001"/>
    </source>
</evidence>
<dbReference type="PANTHER" id="PTHR10337">
    <property type="entry name" value="SHC TRANSFORMING PROTEIN"/>
    <property type="match status" value="1"/>
</dbReference>
<feature type="region of interest" description="Disordered" evidence="2">
    <location>
        <begin position="270"/>
        <end position="291"/>
    </location>
</feature>
<evidence type="ECO:0000256" key="2">
    <source>
        <dbReference type="SAM" id="MobiDB-lite"/>
    </source>
</evidence>
<feature type="domain" description="SH2" evidence="3">
    <location>
        <begin position="297"/>
        <end position="361"/>
    </location>
</feature>
<dbReference type="InterPro" id="IPR000980">
    <property type="entry name" value="SH2"/>
</dbReference>
<proteinExistence type="predicted"/>
<feature type="region of interest" description="Disordered" evidence="2">
    <location>
        <begin position="1"/>
        <end position="163"/>
    </location>
</feature>
<feature type="compositionally biased region" description="Low complexity" evidence="2">
    <location>
        <begin position="12"/>
        <end position="27"/>
    </location>
</feature>
<feature type="compositionally biased region" description="Basic and acidic residues" evidence="2">
    <location>
        <begin position="1"/>
        <end position="11"/>
    </location>
</feature>
<dbReference type="PANTHER" id="PTHR10337:SF5">
    <property type="entry name" value="SHC-TRANSFORMING PROTEIN 2"/>
    <property type="match status" value="1"/>
</dbReference>
<dbReference type="Proteomes" id="UP001266305">
    <property type="component" value="Unassembled WGS sequence"/>
</dbReference>
<gene>
    <name evidence="4" type="ORF">P7K49_032667</name>
</gene>
<protein>
    <recommendedName>
        <fullName evidence="3">SH2 domain-containing protein</fullName>
    </recommendedName>
</protein>
<dbReference type="InterPro" id="IPR036860">
    <property type="entry name" value="SH2_dom_sf"/>
</dbReference>